<accession>A0AAN6IHX1</accession>
<dbReference type="PANTHER" id="PTHR22642">
    <property type="entry name" value="IMIDAZOLONEPROPIONASE"/>
    <property type="match status" value="1"/>
</dbReference>
<evidence type="ECO:0000256" key="1">
    <source>
        <dbReference type="SAM" id="SignalP"/>
    </source>
</evidence>
<dbReference type="EMBL" id="MU404351">
    <property type="protein sequence ID" value="KAI1615909.1"/>
    <property type="molecule type" value="Genomic_DNA"/>
</dbReference>
<evidence type="ECO:0000313" key="3">
    <source>
        <dbReference type="EMBL" id="KAI1615909.1"/>
    </source>
</evidence>
<reference evidence="3" key="1">
    <citation type="journal article" date="2022" name="bioRxiv">
        <title>Deciphering the potential niche of two novel black yeast fungi from a biological soil crust based on their genomes, phenotypes, and melanin regulation.</title>
        <authorList>
            <consortium name="DOE Joint Genome Institute"/>
            <person name="Carr E.C."/>
            <person name="Barton Q."/>
            <person name="Grambo S."/>
            <person name="Sullivan M."/>
            <person name="Renfro C.M."/>
            <person name="Kuo A."/>
            <person name="Pangilinan J."/>
            <person name="Lipzen A."/>
            <person name="Keymanesh K."/>
            <person name="Savage E."/>
            <person name="Barry K."/>
            <person name="Grigoriev I.V."/>
            <person name="Riekhof W.R."/>
            <person name="Harris S.S."/>
        </authorList>
    </citation>
    <scope>NUCLEOTIDE SEQUENCE</scope>
    <source>
        <strain evidence="3">JF 03-4F</strain>
    </source>
</reference>
<dbReference type="InterPro" id="IPR013108">
    <property type="entry name" value="Amidohydro_3"/>
</dbReference>
<dbReference type="Proteomes" id="UP001203852">
    <property type="component" value="Unassembled WGS sequence"/>
</dbReference>
<dbReference type="InterPro" id="IPR011059">
    <property type="entry name" value="Metal-dep_hydrolase_composite"/>
</dbReference>
<evidence type="ECO:0000313" key="4">
    <source>
        <dbReference type="Proteomes" id="UP001203852"/>
    </source>
</evidence>
<gene>
    <name evidence="3" type="ORF">EDD36DRAFT_428099</name>
</gene>
<name>A0AAN6IHX1_9EURO</name>
<protein>
    <submittedName>
        <fullName evidence="3">Amidohydrolase family-domain-containing protein</fullName>
    </submittedName>
</protein>
<proteinExistence type="predicted"/>
<sequence length="692" mass="75350">MYSLGLMKFVIIAFIASVEGNNQVHIFARRIMTTLTVSRGHSGEKESKTLLKATTVITGGSVYTMNDLFDWYPDGAVAMRHGTIIWVGNSAGLRDHVNLEGASTVNTRGHPIMPGLIDSHMHPLLAGIAVLSCVLDSNSVKLADLQSKILACLEPETTSKDEILTVVNWDRPGFNSVNGHDATYRDLEGLSSRPIQLKASDGHSTLVNESLLRLLNITATSLNPPGGKYAKDASGQPTGILEDSAGYQVLKLVKPSIETLTTAASIAQSVINSHGVTSVVDAAVTSQLQVPAYSALYDAGNLTSRYFGSFVIFDPDLQELKTVLSNFSQLRTTHETGPLNAAPGINLGGIKFYMDGVITYPTSSGAVLEPYLLPDPKNASHWIPANSTIAPFSSGSNLTEFLDIVMENNFTVHLHADGDAAVRTLLDSIEALPYDLEDNRIAVAHAELVDPIDYHRFRELNIRLIMQYQWAQDSTSYHAINGTKDTSHSLGPVRMGYLQPYGNLTSMGNNVIYGSDFPVEPLDPFLALQIAVTRMGSLTDKNSAASQNPIFYRPINDQGPLSRIIAMRGFTTYGAQWLNASSQIGSLEVGKFADLIVTQHDFFDLSVPNESIADNAVLMTMVGGQVVYAADSNISNSSSQNRQSGRDFPVPQALWSATAFEQQHSWRRRDPEKELMRFGGLREGCGLHLHKH</sequence>
<feature type="domain" description="Amidohydrolase 3" evidence="2">
    <location>
        <begin position="105"/>
        <end position="628"/>
    </location>
</feature>
<dbReference type="SUPFAM" id="SSF51556">
    <property type="entry name" value="Metallo-dependent hydrolases"/>
    <property type="match status" value="1"/>
</dbReference>
<dbReference type="Pfam" id="PF07969">
    <property type="entry name" value="Amidohydro_3"/>
    <property type="match status" value="1"/>
</dbReference>
<dbReference type="Gene3D" id="3.20.20.140">
    <property type="entry name" value="Metal-dependent hydrolases"/>
    <property type="match status" value="1"/>
</dbReference>
<dbReference type="GO" id="GO:0016810">
    <property type="term" value="F:hydrolase activity, acting on carbon-nitrogen (but not peptide) bonds"/>
    <property type="evidence" value="ECO:0007669"/>
    <property type="project" value="InterPro"/>
</dbReference>
<organism evidence="3 4">
    <name type="scientific">Exophiala viscosa</name>
    <dbReference type="NCBI Taxonomy" id="2486360"/>
    <lineage>
        <taxon>Eukaryota</taxon>
        <taxon>Fungi</taxon>
        <taxon>Dikarya</taxon>
        <taxon>Ascomycota</taxon>
        <taxon>Pezizomycotina</taxon>
        <taxon>Eurotiomycetes</taxon>
        <taxon>Chaetothyriomycetidae</taxon>
        <taxon>Chaetothyriales</taxon>
        <taxon>Herpotrichiellaceae</taxon>
        <taxon>Exophiala</taxon>
    </lineage>
</organism>
<dbReference type="Gene3D" id="2.30.40.10">
    <property type="entry name" value="Urease, subunit C, domain 1"/>
    <property type="match status" value="1"/>
</dbReference>
<keyword evidence="4" id="KW-1185">Reference proteome</keyword>
<keyword evidence="1" id="KW-0732">Signal</keyword>
<dbReference type="AlphaFoldDB" id="A0AAN6IHX1"/>
<dbReference type="Gene3D" id="3.10.310.70">
    <property type="match status" value="1"/>
</dbReference>
<dbReference type="SUPFAM" id="SSF51338">
    <property type="entry name" value="Composite domain of metallo-dependent hydrolases"/>
    <property type="match status" value="1"/>
</dbReference>
<dbReference type="PANTHER" id="PTHR22642:SF2">
    <property type="entry name" value="PROTEIN LONG AFTER FAR-RED 3"/>
    <property type="match status" value="1"/>
</dbReference>
<evidence type="ECO:0000259" key="2">
    <source>
        <dbReference type="Pfam" id="PF07969"/>
    </source>
</evidence>
<feature type="chain" id="PRO_5043031851" evidence="1">
    <location>
        <begin position="21"/>
        <end position="692"/>
    </location>
</feature>
<dbReference type="InterPro" id="IPR032466">
    <property type="entry name" value="Metal_Hydrolase"/>
</dbReference>
<feature type="signal peptide" evidence="1">
    <location>
        <begin position="1"/>
        <end position="20"/>
    </location>
</feature>
<comment type="caution">
    <text evidence="3">The sequence shown here is derived from an EMBL/GenBank/DDBJ whole genome shotgun (WGS) entry which is preliminary data.</text>
</comment>